<dbReference type="Gene3D" id="3.40.50.1460">
    <property type="match status" value="1"/>
</dbReference>
<evidence type="ECO:0000313" key="1">
    <source>
        <dbReference type="EMBL" id="BCB96058.1"/>
    </source>
</evidence>
<protein>
    <recommendedName>
        <fullName evidence="3">EF-hand domain-containing protein</fullName>
    </recommendedName>
</protein>
<proteinExistence type="predicted"/>
<dbReference type="KEGG" id="dtp:JZK55_09800"/>
<name>A0A7G1H0H3_9BACT</name>
<dbReference type="PROSITE" id="PS00018">
    <property type="entry name" value="EF_HAND_1"/>
    <property type="match status" value="1"/>
</dbReference>
<dbReference type="InterPro" id="IPR018247">
    <property type="entry name" value="EF_Hand_1_Ca_BS"/>
</dbReference>
<dbReference type="AlphaFoldDB" id="A0A7G1H0H3"/>
<evidence type="ECO:0008006" key="3">
    <source>
        <dbReference type="Google" id="ProtNLM"/>
    </source>
</evidence>
<sequence length="97" mass="10758">MLISGKINVLAASTGSQISSDYDSVKHGLFTYFLLRGMRGEADKNENGMIELGELYDYVKTSVSEKASLELNRDQTPVLLPSDTHKEKLKVPVAKIR</sequence>
<organism evidence="1 2">
    <name type="scientific">Dissulfurispira thermophila</name>
    <dbReference type="NCBI Taxonomy" id="2715679"/>
    <lineage>
        <taxon>Bacteria</taxon>
        <taxon>Pseudomonadati</taxon>
        <taxon>Nitrospirota</taxon>
        <taxon>Thermodesulfovibrionia</taxon>
        <taxon>Thermodesulfovibrionales</taxon>
        <taxon>Dissulfurispiraceae</taxon>
        <taxon>Dissulfurispira</taxon>
    </lineage>
</organism>
<accession>A0A7G1H0H3</accession>
<evidence type="ECO:0000313" key="2">
    <source>
        <dbReference type="Proteomes" id="UP000516360"/>
    </source>
</evidence>
<dbReference type="EMBL" id="AP022873">
    <property type="protein sequence ID" value="BCB96058.1"/>
    <property type="molecule type" value="Genomic_DNA"/>
</dbReference>
<reference evidence="1 2" key="1">
    <citation type="submission" date="2020-03" db="EMBL/GenBank/DDBJ databases">
        <title>Complete genome sequences of two sulfur-disproportionating bacterial strains T55J and Mzg5.</title>
        <authorList>
            <person name="Umezawa K."/>
            <person name="Kojima H."/>
            <person name="Kato Y."/>
            <person name="Fukui M."/>
        </authorList>
    </citation>
    <scope>NUCLEOTIDE SEQUENCE [LARGE SCALE GENOMIC DNA]</scope>
    <source>
        <strain evidence="1 2">T55J</strain>
    </source>
</reference>
<dbReference type="Proteomes" id="UP000516360">
    <property type="component" value="Chromosome"/>
</dbReference>
<gene>
    <name evidence="1" type="ORF">JZK55_09800</name>
</gene>
<dbReference type="RefSeq" id="WP_203473506.1">
    <property type="nucleotide sequence ID" value="NZ_AP022873.1"/>
</dbReference>
<keyword evidence="2" id="KW-1185">Reference proteome</keyword>